<comment type="caution">
    <text evidence="1">The sequence shown here is derived from an EMBL/GenBank/DDBJ whole genome shotgun (WGS) entry which is preliminary data.</text>
</comment>
<gene>
    <name evidence="1" type="ORF">O6H91_04G086500</name>
</gene>
<dbReference type="EMBL" id="CM055095">
    <property type="protein sequence ID" value="KAJ7559473.1"/>
    <property type="molecule type" value="Genomic_DNA"/>
</dbReference>
<protein>
    <submittedName>
        <fullName evidence="1">Uncharacterized protein</fullName>
    </submittedName>
</protein>
<reference evidence="2" key="1">
    <citation type="journal article" date="2024" name="Proc. Natl. Acad. Sci. U.S.A.">
        <title>Extraordinary preservation of gene collinearity over three hundred million years revealed in homosporous lycophytes.</title>
        <authorList>
            <person name="Li C."/>
            <person name="Wickell D."/>
            <person name="Kuo L.Y."/>
            <person name="Chen X."/>
            <person name="Nie B."/>
            <person name="Liao X."/>
            <person name="Peng D."/>
            <person name="Ji J."/>
            <person name="Jenkins J."/>
            <person name="Williams M."/>
            <person name="Shu S."/>
            <person name="Plott C."/>
            <person name="Barry K."/>
            <person name="Rajasekar S."/>
            <person name="Grimwood J."/>
            <person name="Han X."/>
            <person name="Sun S."/>
            <person name="Hou Z."/>
            <person name="He W."/>
            <person name="Dai G."/>
            <person name="Sun C."/>
            <person name="Schmutz J."/>
            <person name="Leebens-Mack J.H."/>
            <person name="Li F.W."/>
            <person name="Wang L."/>
        </authorList>
    </citation>
    <scope>NUCLEOTIDE SEQUENCE [LARGE SCALE GENOMIC DNA]</scope>
    <source>
        <strain evidence="2">cv. PW_Plant_1</strain>
    </source>
</reference>
<accession>A0ACC2DZ12</accession>
<name>A0ACC2DZ12_DIPCM</name>
<keyword evidence="2" id="KW-1185">Reference proteome</keyword>
<evidence type="ECO:0000313" key="1">
    <source>
        <dbReference type="EMBL" id="KAJ7559473.1"/>
    </source>
</evidence>
<sequence>MQWHKATDMWRFSLSGRQNVPSFCSGELRATIRWKEPVAVSLGSDSCRSSLLVQQPFASKKRIAEQLWQQFFLDPSQWWDHRFDKFNARYPDFKHKRTQEGLWIEGWSTPEWVKAELSALKPGLLQPSVFSWTVGIERHVKNGQHVKALELFKDMQREGVNPNKYTFVSVLKACASLGELEEGMRLHKHITDGECEIDVFVGSSLVDMYAKCGRIDDALEVFNEMPVHNVVSWSAMISGCVKCGQAEKALGLYKQMRQEDVEPDNVTFMAVVNACASLEALEEGRHLHSEIILYSYDSDFFLASSLVDMYCKCGSIEDASRIFNKLPAHDVVSWSAMVAGYVKCEESEKALQLFQQMQKERIAPNSVTFLGALNACSSLPSLKEGRRIHACVIQSHLEVDTFVGNGLVDMYAKCGSIEDACRVFNHMSTRTLISWNAMILGYGLHGLGYEAVKLLEQMCEEVGEMNDSTFVGLLSACSHAGLIDHGHYYFESMAPVYDVLPTVRHYTCLTDLLGRFGLLDEAEELLNGMCCEPDVWVWTALLGACRVHGDLERGERAAKQVLLLDPDCSSGYVLLSNIYADAGKSNTSAYLQQLRKSRGVHKQPGCTWIEMNDELHAFIANDKEHPQLKEIWEKLSSLSKQMEEAGYSPSEQIVPSDAHELVEERSSCYHSERLAIAFGLISTPPGSPLYLWKNLRVCRDCHIATKFISKIVGRRIVVRDCNRFHHFKDGSCSCRDFW</sequence>
<evidence type="ECO:0000313" key="2">
    <source>
        <dbReference type="Proteomes" id="UP001162992"/>
    </source>
</evidence>
<dbReference type="Proteomes" id="UP001162992">
    <property type="component" value="Chromosome 4"/>
</dbReference>
<organism evidence="1 2">
    <name type="scientific">Diphasiastrum complanatum</name>
    <name type="common">Issler's clubmoss</name>
    <name type="synonym">Lycopodium complanatum</name>
    <dbReference type="NCBI Taxonomy" id="34168"/>
    <lineage>
        <taxon>Eukaryota</taxon>
        <taxon>Viridiplantae</taxon>
        <taxon>Streptophyta</taxon>
        <taxon>Embryophyta</taxon>
        <taxon>Tracheophyta</taxon>
        <taxon>Lycopodiopsida</taxon>
        <taxon>Lycopodiales</taxon>
        <taxon>Lycopodiaceae</taxon>
        <taxon>Lycopodioideae</taxon>
        <taxon>Diphasiastrum</taxon>
    </lineage>
</organism>
<proteinExistence type="predicted"/>